<sequence length="277" mass="31544">MGNAHGKAVAEILNVAGSYPGDYIPGFELPPTTAANMKKRFRVYLSKTSGDMFVVNDTFRRIEWSLNEELLDDPRFNVHRWVCKCYVQLWRDCFEWDLNIVDDYFGNIFSNMVTDLAMEASDEFLANIIMKQQPTWRVRGLEVNGVQIPANQYSGLQRNASRPRDPARMVARPIVIAICINGEPVTALLDSGSLGMIMSTTLVDQLKPDKRELNPPLTLQLAVQGSRSKINRKVCAWFQYQGIDKKRDFDVANINYPLILGTDWMYEYSVTIGFNEA</sequence>
<dbReference type="Gene3D" id="2.40.70.10">
    <property type="entry name" value="Acid Proteases"/>
    <property type="match status" value="1"/>
</dbReference>
<dbReference type="Pfam" id="PF13650">
    <property type="entry name" value="Asp_protease_2"/>
    <property type="match status" value="1"/>
</dbReference>
<proteinExistence type="predicted"/>
<keyword evidence="2" id="KW-1185">Reference proteome</keyword>
<organism evidence="1 2">
    <name type="scientific">Lentinula boryana</name>
    <dbReference type="NCBI Taxonomy" id="40481"/>
    <lineage>
        <taxon>Eukaryota</taxon>
        <taxon>Fungi</taxon>
        <taxon>Dikarya</taxon>
        <taxon>Basidiomycota</taxon>
        <taxon>Agaricomycotina</taxon>
        <taxon>Agaricomycetes</taxon>
        <taxon>Agaricomycetidae</taxon>
        <taxon>Agaricales</taxon>
        <taxon>Marasmiineae</taxon>
        <taxon>Omphalotaceae</taxon>
        <taxon>Lentinula</taxon>
    </lineage>
</organism>
<comment type="caution">
    <text evidence="1">The sequence shown here is derived from an EMBL/GenBank/DDBJ whole genome shotgun (WGS) entry which is preliminary data.</text>
</comment>
<evidence type="ECO:0000313" key="2">
    <source>
        <dbReference type="Proteomes" id="UP001163828"/>
    </source>
</evidence>
<dbReference type="InterPro" id="IPR021109">
    <property type="entry name" value="Peptidase_aspartic_dom_sf"/>
</dbReference>
<reference evidence="1" key="1">
    <citation type="submission" date="2022-08" db="EMBL/GenBank/DDBJ databases">
        <authorList>
            <consortium name="DOE Joint Genome Institute"/>
            <person name="Min B."/>
            <person name="Riley R."/>
            <person name="Sierra-Patev S."/>
            <person name="Naranjo-Ortiz M."/>
            <person name="Looney B."/>
            <person name="Konkel Z."/>
            <person name="Slot J.C."/>
            <person name="Sakamoto Y."/>
            <person name="Steenwyk J.L."/>
            <person name="Rokas A."/>
            <person name="Carro J."/>
            <person name="Camarero S."/>
            <person name="Ferreira P."/>
            <person name="Molpeceres G."/>
            <person name="Ruiz-Duenas F.J."/>
            <person name="Serrano A."/>
            <person name="Henrissat B."/>
            <person name="Drula E."/>
            <person name="Hughes K.W."/>
            <person name="Mata J.L."/>
            <person name="Ishikawa N.K."/>
            <person name="Vargas-Isla R."/>
            <person name="Ushijima S."/>
            <person name="Smith C.A."/>
            <person name="Ahrendt S."/>
            <person name="Andreopoulos W."/>
            <person name="He G."/>
            <person name="Labutti K."/>
            <person name="Lipzen A."/>
            <person name="Ng V."/>
            <person name="Sandor L."/>
            <person name="Barry K."/>
            <person name="Martinez A.T."/>
            <person name="Xiao Y."/>
            <person name="Gibbons J.G."/>
            <person name="Terashima K."/>
            <person name="Hibbett D.S."/>
            <person name="Grigoriev I.V."/>
        </authorList>
    </citation>
    <scope>NUCLEOTIDE SEQUENCE</scope>
    <source>
        <strain evidence="1">TFB10827</strain>
    </source>
</reference>
<name>A0ABQ8PXE1_9AGAR</name>
<protein>
    <recommendedName>
        <fullName evidence="3">Peptidase A2 domain-containing protein</fullName>
    </recommendedName>
</protein>
<dbReference type="CDD" id="cd00303">
    <property type="entry name" value="retropepsin_like"/>
    <property type="match status" value="1"/>
</dbReference>
<evidence type="ECO:0000313" key="1">
    <source>
        <dbReference type="EMBL" id="KAJ3991103.1"/>
    </source>
</evidence>
<dbReference type="SUPFAM" id="SSF50630">
    <property type="entry name" value="Acid proteases"/>
    <property type="match status" value="1"/>
</dbReference>
<dbReference type="Proteomes" id="UP001163828">
    <property type="component" value="Unassembled WGS sequence"/>
</dbReference>
<gene>
    <name evidence="1" type="ORF">F5050DRAFT_1873843</name>
</gene>
<evidence type="ECO:0008006" key="3">
    <source>
        <dbReference type="Google" id="ProtNLM"/>
    </source>
</evidence>
<dbReference type="EMBL" id="MU791176">
    <property type="protein sequence ID" value="KAJ3991103.1"/>
    <property type="molecule type" value="Genomic_DNA"/>
</dbReference>
<accession>A0ABQ8PXE1</accession>